<dbReference type="AlphaFoldDB" id="X1LD75"/>
<sequence length="161" mass="18369">MGDIEYTRAFNDYIVKTDLDYYYKAILHESGVYEGNYKWDGDGAEGFMRAYRKMHFNPNTDVRVLLFEEWVDDVTKLDVTVEGTLNGLLEEQYLIDPSFTRTGGVDDLLVYSYIDTTTTPHVKVYSVITDEYKGGVGSIDGLIIAGAEADRKTKYTHFDLN</sequence>
<proteinExistence type="predicted"/>
<organism evidence="1">
    <name type="scientific">marine sediment metagenome</name>
    <dbReference type="NCBI Taxonomy" id="412755"/>
    <lineage>
        <taxon>unclassified sequences</taxon>
        <taxon>metagenomes</taxon>
        <taxon>ecological metagenomes</taxon>
    </lineage>
</organism>
<feature type="non-terminal residue" evidence="1">
    <location>
        <position position="161"/>
    </location>
</feature>
<reference evidence="1" key="1">
    <citation type="journal article" date="2014" name="Front. Microbiol.">
        <title>High frequency of phylogenetically diverse reductive dehalogenase-homologous genes in deep subseafloor sedimentary metagenomes.</title>
        <authorList>
            <person name="Kawai M."/>
            <person name="Futagami T."/>
            <person name="Toyoda A."/>
            <person name="Takaki Y."/>
            <person name="Nishi S."/>
            <person name="Hori S."/>
            <person name="Arai W."/>
            <person name="Tsubouchi T."/>
            <person name="Morono Y."/>
            <person name="Uchiyama I."/>
            <person name="Ito T."/>
            <person name="Fujiyama A."/>
            <person name="Inagaki F."/>
            <person name="Takami H."/>
        </authorList>
    </citation>
    <scope>NUCLEOTIDE SEQUENCE</scope>
    <source>
        <strain evidence="1">Expedition CK06-06</strain>
    </source>
</reference>
<protein>
    <submittedName>
        <fullName evidence="1">Uncharacterized protein</fullName>
    </submittedName>
</protein>
<evidence type="ECO:0000313" key="1">
    <source>
        <dbReference type="EMBL" id="GAI03806.1"/>
    </source>
</evidence>
<comment type="caution">
    <text evidence="1">The sequence shown here is derived from an EMBL/GenBank/DDBJ whole genome shotgun (WGS) entry which is preliminary data.</text>
</comment>
<gene>
    <name evidence="1" type="ORF">S06H3_21179</name>
</gene>
<accession>X1LD75</accession>
<name>X1LD75_9ZZZZ</name>
<dbReference type="EMBL" id="BARV01011082">
    <property type="protein sequence ID" value="GAI03806.1"/>
    <property type="molecule type" value="Genomic_DNA"/>
</dbReference>